<gene>
    <name evidence="1" type="ORF">PLEPLA_LOCUS38887</name>
</gene>
<accession>A0A9N7VKH2</accession>
<proteinExistence type="predicted"/>
<sequence length="127" mass="14346">MLLVNGEAACSQEELHANKSQPLFSERSPTLSAFGGYERWQLDPSVISQRESESAVEITLTMGHRTNSEPAPAAKPALNEHLQLIMEKALSNSFHPQLEIIELPIQAQAQWYRPPVFHMQRKRSRSP</sequence>
<organism evidence="1 2">
    <name type="scientific">Pleuronectes platessa</name>
    <name type="common">European plaice</name>
    <dbReference type="NCBI Taxonomy" id="8262"/>
    <lineage>
        <taxon>Eukaryota</taxon>
        <taxon>Metazoa</taxon>
        <taxon>Chordata</taxon>
        <taxon>Craniata</taxon>
        <taxon>Vertebrata</taxon>
        <taxon>Euteleostomi</taxon>
        <taxon>Actinopterygii</taxon>
        <taxon>Neopterygii</taxon>
        <taxon>Teleostei</taxon>
        <taxon>Neoteleostei</taxon>
        <taxon>Acanthomorphata</taxon>
        <taxon>Carangaria</taxon>
        <taxon>Pleuronectiformes</taxon>
        <taxon>Pleuronectoidei</taxon>
        <taxon>Pleuronectidae</taxon>
        <taxon>Pleuronectes</taxon>
    </lineage>
</organism>
<reference evidence="1" key="1">
    <citation type="submission" date="2020-03" db="EMBL/GenBank/DDBJ databases">
        <authorList>
            <person name="Weist P."/>
        </authorList>
    </citation>
    <scope>NUCLEOTIDE SEQUENCE</scope>
</reference>
<protein>
    <submittedName>
        <fullName evidence="1">Uncharacterized protein</fullName>
    </submittedName>
</protein>
<evidence type="ECO:0000313" key="2">
    <source>
        <dbReference type="Proteomes" id="UP001153269"/>
    </source>
</evidence>
<keyword evidence="2" id="KW-1185">Reference proteome</keyword>
<dbReference type="Proteomes" id="UP001153269">
    <property type="component" value="Unassembled WGS sequence"/>
</dbReference>
<name>A0A9N7VKH2_PLEPL</name>
<evidence type="ECO:0000313" key="1">
    <source>
        <dbReference type="EMBL" id="CAB1451194.1"/>
    </source>
</evidence>
<comment type="caution">
    <text evidence="1">The sequence shown here is derived from an EMBL/GenBank/DDBJ whole genome shotgun (WGS) entry which is preliminary data.</text>
</comment>
<dbReference type="AlphaFoldDB" id="A0A9N7VKH2"/>
<dbReference type="EMBL" id="CADEAL010004081">
    <property type="protein sequence ID" value="CAB1451194.1"/>
    <property type="molecule type" value="Genomic_DNA"/>
</dbReference>